<evidence type="ECO:0000256" key="10">
    <source>
        <dbReference type="ARBA" id="ARBA00022840"/>
    </source>
</evidence>
<dbReference type="FunFam" id="3.40.1110.10:FF:000021">
    <property type="entry name" value="calcium-transporting ATPase, endoplasmic reticulum-type"/>
    <property type="match status" value="1"/>
</dbReference>
<keyword evidence="8" id="KW-0547">Nucleotide-binding</keyword>
<keyword evidence="7" id="KW-0479">Metal-binding</keyword>
<sequence length="1062" mass="115690">MGPTLKQSLSMVSRNPVHGPSAFPAWARSVGATLDHHTVQEEKGLSSTEVDSRRKYYGYNELHKEEHDSWWKLIWEQFEDTLVRILLVAAVVSFALAYFEDNPHAEEKSITAYIEPLVILLILAINAIVGVWQESNAENALEALKEMQSEHAKVLRDGLVIPDLPARELVPGDIVEIRVGDKVPADMRLIRLKTSTLRVEQASLTGESVAVLKSTHEVQEDEIELQGKESMVFAGTTVVNGTGVCVVNSIGMQTEIGHIQEQIQAASEEEEDTPLKQKLDQFGQTLTKVIAVICILVWVINYKYFISWEMKDGRPVNITFSFAKATYYFKIAVALAVAAIPEGLPAVITTCLALGTRKMAQKNAIVRKLPSVETLGCTTVICSDKTGTLTTNQMSVVHLVAAGAQPTQLRDFNVTGTTYDPAGGAVQGLPSVLDRNLQTIAEICAINNEGSIALSGNGFKAVGLPTEAALKVLVEKIGVPDNGIRAQVAAKGSPLGFSDWWCGRYEKRATLEFDRMRKSMSVITNAGKGSPNRLLVKGAVENLLDRSNRIQLSDGSIAPLTAQVRDAIQQKLSNMTTRALRCLALAYTDDLGQLAGYDGTEAHPAHKVLMSLDGYANIESNLVFVGMVGLQDPPRPEVKGAIDNCRDAGIRVIVITGDNKDTAEAICKKIGVFGEGESLEGKSFTGREFVDLSYEKRRRVLMDHGLGGRCISRAEPRHKQDIVRMLKEAGEVVAMTGDGVNDAPALKLADIGIAMGIAGTEVAKEASDMVLADDNFSTIVAAVEEGRSIYSNMKAFIRYMISSNIGEVASIFFTAALGLPEILIPVQLLWVNLVTDGPPATALGFNPPDQGIMQKPPRNKDDVLINGWVFFRYLVIGTYVGVATVGIFALWYTEASFLGIDLAGDGHTLVSLHQLMNWDQCHTWEGFKAAPFQAGSTTISFDNPCDYFTVGKVKATTLSLTVLVAIEMLNSFNALSEDGSLVRMPPWVNPWLCIAATGSMLLHFVILYVPFLATIFSIVPLSLNEWLLVLVVSFPVILIDEVLKFVGRRMAAADRAARKKIQ</sequence>
<dbReference type="NCBIfam" id="TIGR01494">
    <property type="entry name" value="ATPase_P-type"/>
    <property type="match status" value="3"/>
</dbReference>
<dbReference type="InterPro" id="IPR036412">
    <property type="entry name" value="HAD-like_sf"/>
</dbReference>
<dbReference type="InterPro" id="IPR006068">
    <property type="entry name" value="ATPase_P-typ_cation-transptr_C"/>
</dbReference>
<keyword evidence="11" id="KW-0460">Magnesium</keyword>
<feature type="transmembrane region" description="Helical" evidence="16">
    <location>
        <begin position="81"/>
        <end position="99"/>
    </location>
</feature>
<evidence type="ECO:0000256" key="5">
    <source>
        <dbReference type="ARBA" id="ARBA00022568"/>
    </source>
</evidence>
<proteinExistence type="inferred from homology"/>
<dbReference type="FunFam" id="3.40.50.1000:FF:000028">
    <property type="entry name" value="Calcium-transporting P-type ATPase, putative"/>
    <property type="match status" value="1"/>
</dbReference>
<dbReference type="SUPFAM" id="SSF56784">
    <property type="entry name" value="HAD-like"/>
    <property type="match status" value="1"/>
</dbReference>
<keyword evidence="13 16" id="KW-1133">Transmembrane helix</keyword>
<dbReference type="FunFam" id="1.20.1110.10:FF:000027">
    <property type="entry name" value="Calcium-transporting ATPase, putative"/>
    <property type="match status" value="1"/>
</dbReference>
<feature type="transmembrane region" description="Helical" evidence="16">
    <location>
        <begin position="870"/>
        <end position="892"/>
    </location>
</feature>
<organism evidence="18 19">
    <name type="scientific">Klebsormidium nitens</name>
    <name type="common">Green alga</name>
    <name type="synonym">Ulothrix nitens</name>
    <dbReference type="NCBI Taxonomy" id="105231"/>
    <lineage>
        <taxon>Eukaryota</taxon>
        <taxon>Viridiplantae</taxon>
        <taxon>Streptophyta</taxon>
        <taxon>Klebsormidiophyceae</taxon>
        <taxon>Klebsormidiales</taxon>
        <taxon>Klebsormidiaceae</taxon>
        <taxon>Klebsormidium</taxon>
    </lineage>
</organism>
<dbReference type="SUPFAM" id="SSF81653">
    <property type="entry name" value="Calcium ATPase, transduction domain A"/>
    <property type="match status" value="1"/>
</dbReference>
<accession>A0A1Y1HV15</accession>
<dbReference type="SFLD" id="SFLDG00002">
    <property type="entry name" value="C1.7:_P-type_atpase_like"/>
    <property type="match status" value="1"/>
</dbReference>
<dbReference type="PRINTS" id="PR00119">
    <property type="entry name" value="CATATPASE"/>
</dbReference>
<evidence type="ECO:0000313" key="18">
    <source>
        <dbReference type="EMBL" id="GAQ82464.1"/>
    </source>
</evidence>
<keyword evidence="4" id="KW-0813">Transport</keyword>
<dbReference type="GO" id="GO:0005524">
    <property type="term" value="F:ATP binding"/>
    <property type="evidence" value="ECO:0007669"/>
    <property type="project" value="UniProtKB-KW"/>
</dbReference>
<dbReference type="SMART" id="SM00831">
    <property type="entry name" value="Cation_ATPase_N"/>
    <property type="match status" value="1"/>
</dbReference>
<feature type="transmembrane region" description="Helical" evidence="16">
    <location>
        <begin position="327"/>
        <end position="354"/>
    </location>
</feature>
<dbReference type="GO" id="GO:0016020">
    <property type="term" value="C:membrane"/>
    <property type="evidence" value="ECO:0000318"/>
    <property type="project" value="GO_Central"/>
</dbReference>
<dbReference type="InterPro" id="IPR023214">
    <property type="entry name" value="HAD_sf"/>
</dbReference>
<evidence type="ECO:0000256" key="2">
    <source>
        <dbReference type="ARBA" id="ARBA00005675"/>
    </source>
</evidence>
<feature type="domain" description="Cation-transporting P-type ATPase N-terminal" evidence="17">
    <location>
        <begin position="24"/>
        <end position="98"/>
    </location>
</feature>
<keyword evidence="15 16" id="KW-0472">Membrane</keyword>
<dbReference type="GO" id="GO:0046872">
    <property type="term" value="F:metal ion binding"/>
    <property type="evidence" value="ECO:0007669"/>
    <property type="project" value="UniProtKB-KW"/>
</dbReference>
<dbReference type="GO" id="GO:0005388">
    <property type="term" value="F:P-type calcium transporter activity"/>
    <property type="evidence" value="ECO:0000318"/>
    <property type="project" value="GO_Central"/>
</dbReference>
<dbReference type="Pfam" id="PF00690">
    <property type="entry name" value="Cation_ATPase_N"/>
    <property type="match status" value="1"/>
</dbReference>
<dbReference type="SFLD" id="SFLDS00003">
    <property type="entry name" value="Haloacid_Dehalogenase"/>
    <property type="match status" value="1"/>
</dbReference>
<evidence type="ECO:0000256" key="6">
    <source>
        <dbReference type="ARBA" id="ARBA00022692"/>
    </source>
</evidence>
<dbReference type="SUPFAM" id="SSF81665">
    <property type="entry name" value="Calcium ATPase, transmembrane domain M"/>
    <property type="match status" value="1"/>
</dbReference>
<dbReference type="EC" id="7.2.2.10" evidence="3"/>
<feature type="transmembrane region" description="Helical" evidence="16">
    <location>
        <begin position="1026"/>
        <end position="1046"/>
    </location>
</feature>
<evidence type="ECO:0000256" key="7">
    <source>
        <dbReference type="ARBA" id="ARBA00022723"/>
    </source>
</evidence>
<dbReference type="Pfam" id="PF00689">
    <property type="entry name" value="Cation_ATPase_C"/>
    <property type="match status" value="1"/>
</dbReference>
<reference evidence="18 19" key="1">
    <citation type="journal article" date="2014" name="Nat. Commun.">
        <title>Klebsormidium flaccidum genome reveals primary factors for plant terrestrial adaptation.</title>
        <authorList>
            <person name="Hori K."/>
            <person name="Maruyama F."/>
            <person name="Fujisawa T."/>
            <person name="Togashi T."/>
            <person name="Yamamoto N."/>
            <person name="Seo M."/>
            <person name="Sato S."/>
            <person name="Yamada T."/>
            <person name="Mori H."/>
            <person name="Tajima N."/>
            <person name="Moriyama T."/>
            <person name="Ikeuchi M."/>
            <person name="Watanabe M."/>
            <person name="Wada H."/>
            <person name="Kobayashi K."/>
            <person name="Saito M."/>
            <person name="Masuda T."/>
            <person name="Sasaki-Sekimoto Y."/>
            <person name="Mashiguchi K."/>
            <person name="Awai K."/>
            <person name="Shimojima M."/>
            <person name="Masuda S."/>
            <person name="Iwai M."/>
            <person name="Nobusawa T."/>
            <person name="Narise T."/>
            <person name="Kondo S."/>
            <person name="Saito H."/>
            <person name="Sato R."/>
            <person name="Murakawa M."/>
            <person name="Ihara Y."/>
            <person name="Oshima-Yamada Y."/>
            <person name="Ohtaka K."/>
            <person name="Satoh M."/>
            <person name="Sonobe K."/>
            <person name="Ishii M."/>
            <person name="Ohtani R."/>
            <person name="Kanamori-Sato M."/>
            <person name="Honoki R."/>
            <person name="Miyazaki D."/>
            <person name="Mochizuki H."/>
            <person name="Umetsu J."/>
            <person name="Higashi K."/>
            <person name="Shibata D."/>
            <person name="Kamiya Y."/>
            <person name="Sato N."/>
            <person name="Nakamura Y."/>
            <person name="Tabata S."/>
            <person name="Ida S."/>
            <person name="Kurokawa K."/>
            <person name="Ohta H."/>
        </authorList>
    </citation>
    <scope>NUCLEOTIDE SEQUENCE [LARGE SCALE GENOMIC DNA]</scope>
    <source>
        <strain evidence="18 19">NIES-2285</strain>
    </source>
</reference>
<keyword evidence="19" id="KW-1185">Reference proteome</keyword>
<dbReference type="GO" id="GO:0070588">
    <property type="term" value="P:calcium ion transmembrane transport"/>
    <property type="evidence" value="ECO:0000318"/>
    <property type="project" value="GO_Central"/>
</dbReference>
<keyword evidence="5" id="KW-0109">Calcium transport</keyword>
<evidence type="ECO:0000256" key="14">
    <source>
        <dbReference type="ARBA" id="ARBA00023065"/>
    </source>
</evidence>
<evidence type="ECO:0000256" key="11">
    <source>
        <dbReference type="ARBA" id="ARBA00022842"/>
    </source>
</evidence>
<evidence type="ECO:0000256" key="4">
    <source>
        <dbReference type="ARBA" id="ARBA00022448"/>
    </source>
</evidence>
<dbReference type="InterPro" id="IPR004014">
    <property type="entry name" value="ATPase_P-typ_cation-transptr_N"/>
</dbReference>
<protein>
    <recommendedName>
        <fullName evidence="3">P-type Ca(2+) transporter</fullName>
        <ecNumber evidence="3">7.2.2.10</ecNumber>
    </recommendedName>
</protein>
<comment type="subcellular location">
    <subcellularLocation>
        <location evidence="1">Membrane</location>
        <topology evidence="1">Multi-pass membrane protein</topology>
    </subcellularLocation>
</comment>
<dbReference type="Pfam" id="PF13246">
    <property type="entry name" value="Cation_ATPase"/>
    <property type="match status" value="1"/>
</dbReference>
<evidence type="ECO:0000256" key="8">
    <source>
        <dbReference type="ARBA" id="ARBA00022741"/>
    </source>
</evidence>
<evidence type="ECO:0000256" key="13">
    <source>
        <dbReference type="ARBA" id="ARBA00022989"/>
    </source>
</evidence>
<feature type="transmembrane region" description="Helical" evidence="16">
    <location>
        <begin position="286"/>
        <end position="307"/>
    </location>
</feature>
<gene>
    <name evidence="18" type="ORF">KFL_001120080</name>
</gene>
<evidence type="ECO:0000259" key="17">
    <source>
        <dbReference type="SMART" id="SM00831"/>
    </source>
</evidence>
<keyword evidence="6 16" id="KW-0812">Transmembrane</keyword>
<dbReference type="InterPro" id="IPR023299">
    <property type="entry name" value="ATPase_P-typ_cyto_dom_N"/>
</dbReference>
<keyword evidence="10" id="KW-0067">ATP-binding</keyword>
<dbReference type="EMBL" id="DF237061">
    <property type="protein sequence ID" value="GAQ82464.1"/>
    <property type="molecule type" value="Genomic_DNA"/>
</dbReference>
<evidence type="ECO:0000256" key="16">
    <source>
        <dbReference type="SAM" id="Phobius"/>
    </source>
</evidence>
<dbReference type="FunFam" id="1.20.1110.10:FF:000077">
    <property type="entry name" value="ECA1 (ER-TYPE CA2+-ATPASE 1)"/>
    <property type="match status" value="1"/>
</dbReference>
<keyword evidence="12" id="KW-1278">Translocase</keyword>
<dbReference type="GO" id="GO:0006874">
    <property type="term" value="P:intracellular calcium ion homeostasis"/>
    <property type="evidence" value="ECO:0000318"/>
    <property type="project" value="GO_Central"/>
</dbReference>
<keyword evidence="14" id="KW-0406">Ion transport</keyword>
<dbReference type="Proteomes" id="UP000054558">
    <property type="component" value="Unassembled WGS sequence"/>
</dbReference>
<comment type="similarity">
    <text evidence="2">Belongs to the cation transport ATPase (P-type) (TC 3.A.3) family. Type IIA subfamily.</text>
</comment>
<dbReference type="SUPFAM" id="SSF81660">
    <property type="entry name" value="Metal cation-transporting ATPase, ATP-binding domain N"/>
    <property type="match status" value="1"/>
</dbReference>
<dbReference type="GO" id="GO:0016887">
    <property type="term" value="F:ATP hydrolysis activity"/>
    <property type="evidence" value="ECO:0007669"/>
    <property type="project" value="InterPro"/>
</dbReference>
<evidence type="ECO:0000256" key="3">
    <source>
        <dbReference type="ARBA" id="ARBA00012790"/>
    </source>
</evidence>
<dbReference type="InterPro" id="IPR044492">
    <property type="entry name" value="P_typ_ATPase_HD_dom"/>
</dbReference>
<dbReference type="InterPro" id="IPR008250">
    <property type="entry name" value="ATPase_P-typ_transduc_dom_A_sf"/>
</dbReference>
<dbReference type="Pfam" id="PF00122">
    <property type="entry name" value="E1-E2_ATPase"/>
    <property type="match status" value="1"/>
</dbReference>
<dbReference type="InterPro" id="IPR001757">
    <property type="entry name" value="P_typ_ATPase"/>
</dbReference>
<dbReference type="PANTHER" id="PTHR42861">
    <property type="entry name" value="CALCIUM-TRANSPORTING ATPASE"/>
    <property type="match status" value="1"/>
</dbReference>
<dbReference type="InterPro" id="IPR059000">
    <property type="entry name" value="ATPase_P-type_domA"/>
</dbReference>
<feature type="transmembrane region" description="Helical" evidence="16">
    <location>
        <begin position="111"/>
        <end position="132"/>
    </location>
</feature>
<dbReference type="InterPro" id="IPR018303">
    <property type="entry name" value="ATPase_P-typ_P_site"/>
</dbReference>
<dbReference type="AlphaFoldDB" id="A0A1Y1HV15"/>
<name>A0A1Y1HV15_KLENI</name>
<dbReference type="FunFam" id="2.70.150.10:FF:000014">
    <property type="entry name" value="Calcium-transporting ATPase, putative"/>
    <property type="match status" value="1"/>
</dbReference>
<dbReference type="Gene3D" id="3.40.50.1000">
    <property type="entry name" value="HAD superfamily/HAD-like"/>
    <property type="match status" value="1"/>
</dbReference>
<dbReference type="SFLD" id="SFLDF00027">
    <property type="entry name" value="p-type_atpase"/>
    <property type="match status" value="1"/>
</dbReference>
<evidence type="ECO:0000256" key="1">
    <source>
        <dbReference type="ARBA" id="ARBA00004141"/>
    </source>
</evidence>
<dbReference type="Gene3D" id="2.70.150.10">
    <property type="entry name" value="Calcium-transporting ATPase, cytoplasmic transduction domain A"/>
    <property type="match status" value="1"/>
</dbReference>
<dbReference type="OrthoDB" id="3352408at2759"/>
<dbReference type="PROSITE" id="PS00154">
    <property type="entry name" value="ATPASE_E1_E2"/>
    <property type="match status" value="1"/>
</dbReference>
<keyword evidence="9" id="KW-0106">Calcium</keyword>
<feature type="transmembrane region" description="Helical" evidence="16">
    <location>
        <begin position="991"/>
        <end position="1020"/>
    </location>
</feature>
<dbReference type="Gene3D" id="3.40.1110.10">
    <property type="entry name" value="Calcium-transporting ATPase, cytoplasmic domain N"/>
    <property type="match status" value="1"/>
</dbReference>
<dbReference type="Gene3D" id="1.20.1110.10">
    <property type="entry name" value="Calcium-transporting ATPase, transmembrane domain"/>
    <property type="match status" value="1"/>
</dbReference>
<evidence type="ECO:0000256" key="12">
    <source>
        <dbReference type="ARBA" id="ARBA00022967"/>
    </source>
</evidence>
<evidence type="ECO:0000313" key="19">
    <source>
        <dbReference type="Proteomes" id="UP000054558"/>
    </source>
</evidence>
<dbReference type="OMA" id="VCCGQFD"/>
<dbReference type="STRING" id="105231.A0A1Y1HV15"/>
<dbReference type="InterPro" id="IPR023298">
    <property type="entry name" value="ATPase_P-typ_TM_dom_sf"/>
</dbReference>
<evidence type="ECO:0000256" key="15">
    <source>
        <dbReference type="ARBA" id="ARBA00023136"/>
    </source>
</evidence>
<evidence type="ECO:0000256" key="9">
    <source>
        <dbReference type="ARBA" id="ARBA00022837"/>
    </source>
</evidence>
<feature type="transmembrane region" description="Helical" evidence="16">
    <location>
        <begin position="808"/>
        <end position="830"/>
    </location>
</feature>